<dbReference type="Proteomes" id="UP000054560">
    <property type="component" value="Unassembled WGS sequence"/>
</dbReference>
<evidence type="ECO:0000313" key="1">
    <source>
        <dbReference type="EMBL" id="KNC80813.1"/>
    </source>
</evidence>
<sequence length="84" mass="9529">MQRMGVTFCDHDGTIRLDTVRQAAANTGKGGFLYLETLSIDEQYRTPDSAEKFADRLNDTFVGATALRLLAERHQRMHVVLLHH</sequence>
<dbReference type="RefSeq" id="XP_014154715.1">
    <property type="nucleotide sequence ID" value="XM_014299240.1"/>
</dbReference>
<dbReference type="AlphaFoldDB" id="A0A0L0FXX3"/>
<accession>A0A0L0FXX3</accession>
<gene>
    <name evidence="1" type="ORF">SARC_06837</name>
</gene>
<proteinExistence type="predicted"/>
<protein>
    <submittedName>
        <fullName evidence="1">Uncharacterized protein</fullName>
    </submittedName>
</protein>
<organism evidence="1 2">
    <name type="scientific">Sphaeroforma arctica JP610</name>
    <dbReference type="NCBI Taxonomy" id="667725"/>
    <lineage>
        <taxon>Eukaryota</taxon>
        <taxon>Ichthyosporea</taxon>
        <taxon>Ichthyophonida</taxon>
        <taxon>Sphaeroforma</taxon>
    </lineage>
</organism>
<evidence type="ECO:0000313" key="2">
    <source>
        <dbReference type="Proteomes" id="UP000054560"/>
    </source>
</evidence>
<keyword evidence="2" id="KW-1185">Reference proteome</keyword>
<reference evidence="1 2" key="1">
    <citation type="submission" date="2011-02" db="EMBL/GenBank/DDBJ databases">
        <title>The Genome Sequence of Sphaeroforma arctica JP610.</title>
        <authorList>
            <consortium name="The Broad Institute Genome Sequencing Platform"/>
            <person name="Russ C."/>
            <person name="Cuomo C."/>
            <person name="Young S.K."/>
            <person name="Zeng Q."/>
            <person name="Gargeya S."/>
            <person name="Alvarado L."/>
            <person name="Berlin A."/>
            <person name="Chapman S.B."/>
            <person name="Chen Z."/>
            <person name="Freedman E."/>
            <person name="Gellesch M."/>
            <person name="Goldberg J."/>
            <person name="Griggs A."/>
            <person name="Gujja S."/>
            <person name="Heilman E."/>
            <person name="Heiman D."/>
            <person name="Howarth C."/>
            <person name="Mehta T."/>
            <person name="Neiman D."/>
            <person name="Pearson M."/>
            <person name="Roberts A."/>
            <person name="Saif S."/>
            <person name="Shea T."/>
            <person name="Shenoy N."/>
            <person name="Sisk P."/>
            <person name="Stolte C."/>
            <person name="Sykes S."/>
            <person name="White J."/>
            <person name="Yandava C."/>
            <person name="Burger G."/>
            <person name="Gray M.W."/>
            <person name="Holland P.W.H."/>
            <person name="King N."/>
            <person name="Lang F.B.F."/>
            <person name="Roger A.J."/>
            <person name="Ruiz-Trillo I."/>
            <person name="Haas B."/>
            <person name="Nusbaum C."/>
            <person name="Birren B."/>
        </authorList>
    </citation>
    <scope>NUCLEOTIDE SEQUENCE [LARGE SCALE GENOMIC DNA]</scope>
    <source>
        <strain evidence="1 2">JP610</strain>
    </source>
</reference>
<dbReference type="EMBL" id="KQ242104">
    <property type="protein sequence ID" value="KNC80813.1"/>
    <property type="molecule type" value="Genomic_DNA"/>
</dbReference>
<dbReference type="GeneID" id="25907341"/>
<name>A0A0L0FXX3_9EUKA</name>